<evidence type="ECO:0000256" key="3">
    <source>
        <dbReference type="ARBA" id="ARBA00022694"/>
    </source>
</evidence>
<dbReference type="InterPro" id="IPR002616">
    <property type="entry name" value="tRNA_ribo_trans-like"/>
</dbReference>
<dbReference type="AlphaFoldDB" id="A0AA35S2Y0"/>
<dbReference type="GO" id="GO:0005829">
    <property type="term" value="C:cytosol"/>
    <property type="evidence" value="ECO:0007669"/>
    <property type="project" value="TreeGrafter"/>
</dbReference>
<protein>
    <submittedName>
        <fullName evidence="5">Queuine tRNA-ribosyltransferase</fullName>
    </submittedName>
</protein>
<dbReference type="EMBL" id="CASHTH010001945">
    <property type="protein sequence ID" value="CAI8022289.1"/>
    <property type="molecule type" value="Genomic_DNA"/>
</dbReference>
<dbReference type="NCBIfam" id="TIGR00430">
    <property type="entry name" value="Q_tRNA_tgt"/>
    <property type="match status" value="1"/>
</dbReference>
<comment type="caution">
    <text evidence="5">The sequence shown here is derived from an EMBL/GenBank/DDBJ whole genome shotgun (WGS) entry which is preliminary data.</text>
</comment>
<dbReference type="Proteomes" id="UP001174909">
    <property type="component" value="Unassembled WGS sequence"/>
</dbReference>
<keyword evidence="3" id="KW-0819">tRNA processing</keyword>
<dbReference type="GO" id="GO:0008616">
    <property type="term" value="P:tRNA queuosine(34) biosynthetic process"/>
    <property type="evidence" value="ECO:0007669"/>
    <property type="project" value="TreeGrafter"/>
</dbReference>
<proteinExistence type="predicted"/>
<evidence type="ECO:0000256" key="2">
    <source>
        <dbReference type="ARBA" id="ARBA00022679"/>
    </source>
</evidence>
<reference evidence="5" key="1">
    <citation type="submission" date="2023-03" db="EMBL/GenBank/DDBJ databases">
        <authorList>
            <person name="Steffen K."/>
            <person name="Cardenas P."/>
        </authorList>
    </citation>
    <scope>NUCLEOTIDE SEQUENCE</scope>
</reference>
<dbReference type="Gene3D" id="3.20.20.105">
    <property type="entry name" value="Queuine tRNA-ribosyltransferase-like"/>
    <property type="match status" value="1"/>
</dbReference>
<dbReference type="PANTHER" id="PTHR46499:SF1">
    <property type="entry name" value="QUEUINE TRNA-RIBOSYLTRANSFERASE"/>
    <property type="match status" value="1"/>
</dbReference>
<sequence length="346" mass="37596">MPVATGGAIRGLTSGGVIATGTRILLSNAWHLMLQPGDERIATLGGLHRLMAWDRPILTDSGGYQVASLENLRKVSETGVHLRSYRDGSPHDLTPERAIEIQRNLGSDIAMVLDECLSLPAPPEEVERAAARSLRWAERSLVPQRAPGQLLFGIVQGGTLADVRRDNARALVSLGPPGEGFDGFGIGGLLMGEAGEDTRRMTALSAEVLGEERPRYLMGAGLPADLIESAGLGMDLFDSVIPTRLARRGIVFTSTGRLNVSRAPYRDDVAPLDEECECLACRDYCRAWLHHLLRAKERIAATLLSAHNLTFYAGLMARLREAIAADCFSDFHEENRHRWRSAGSPG</sequence>
<dbReference type="Pfam" id="PF01702">
    <property type="entry name" value="TGT"/>
    <property type="match status" value="1"/>
</dbReference>
<dbReference type="SUPFAM" id="SSF51713">
    <property type="entry name" value="tRNA-guanine transglycosylase"/>
    <property type="match status" value="1"/>
</dbReference>
<keyword evidence="2" id="KW-0808">Transferase</keyword>
<evidence type="ECO:0000259" key="4">
    <source>
        <dbReference type="Pfam" id="PF01702"/>
    </source>
</evidence>
<organism evidence="5 6">
    <name type="scientific">Geodia barretti</name>
    <name type="common">Barrett's horny sponge</name>
    <dbReference type="NCBI Taxonomy" id="519541"/>
    <lineage>
        <taxon>Eukaryota</taxon>
        <taxon>Metazoa</taxon>
        <taxon>Porifera</taxon>
        <taxon>Demospongiae</taxon>
        <taxon>Heteroscleromorpha</taxon>
        <taxon>Tetractinellida</taxon>
        <taxon>Astrophorina</taxon>
        <taxon>Geodiidae</taxon>
        <taxon>Geodia</taxon>
    </lineage>
</organism>
<feature type="domain" description="tRNA-guanine(15) transglycosylase-like" evidence="4">
    <location>
        <begin position="1"/>
        <end position="339"/>
    </location>
</feature>
<gene>
    <name evidence="5" type="ORF">GBAR_LOCUS13109</name>
</gene>
<keyword evidence="6" id="KW-1185">Reference proteome</keyword>
<dbReference type="GO" id="GO:0008479">
    <property type="term" value="F:tRNA-guanosine(34) queuine transglycosylase activity"/>
    <property type="evidence" value="ECO:0007669"/>
    <property type="project" value="InterPro"/>
</dbReference>
<dbReference type="PANTHER" id="PTHR46499">
    <property type="entry name" value="QUEUINE TRNA-RIBOSYLTRANSFERASE"/>
    <property type="match status" value="1"/>
</dbReference>
<dbReference type="InterPro" id="IPR050076">
    <property type="entry name" value="ArchSynthase1/Queuine_TRR"/>
</dbReference>
<dbReference type="InterPro" id="IPR004803">
    <property type="entry name" value="TGT"/>
</dbReference>
<keyword evidence="1" id="KW-0328">Glycosyltransferase</keyword>
<dbReference type="NCBIfam" id="TIGR00449">
    <property type="entry name" value="tgt_general"/>
    <property type="match status" value="1"/>
</dbReference>
<evidence type="ECO:0000313" key="6">
    <source>
        <dbReference type="Proteomes" id="UP001174909"/>
    </source>
</evidence>
<accession>A0AA35S2Y0</accession>
<name>A0AA35S2Y0_GEOBA</name>
<dbReference type="InterPro" id="IPR036511">
    <property type="entry name" value="TGT-like_sf"/>
</dbReference>
<evidence type="ECO:0000256" key="1">
    <source>
        <dbReference type="ARBA" id="ARBA00022676"/>
    </source>
</evidence>
<evidence type="ECO:0000313" key="5">
    <source>
        <dbReference type="EMBL" id="CAI8022289.1"/>
    </source>
</evidence>